<evidence type="ECO:0000259" key="1">
    <source>
        <dbReference type="SMART" id="SM00333"/>
    </source>
</evidence>
<dbReference type="PANTHER" id="PTHR31917">
    <property type="entry name" value="AGENET DOMAIN-CONTAINING PROTEIN-RELATED"/>
    <property type="match status" value="1"/>
</dbReference>
<feature type="domain" description="Agenet" evidence="2">
    <location>
        <begin position="156"/>
        <end position="224"/>
    </location>
</feature>
<dbReference type="CDD" id="cd20405">
    <property type="entry name" value="Tudor_Agenet_AtDUF_rpt1_3"/>
    <property type="match status" value="1"/>
</dbReference>
<comment type="caution">
    <text evidence="3">The sequence shown here is derived from an EMBL/GenBank/DDBJ whole genome shotgun (WGS) entry which is preliminary data.</text>
</comment>
<feature type="domain" description="Agenet" evidence="2">
    <location>
        <begin position="3"/>
        <end position="71"/>
    </location>
</feature>
<dbReference type="InterPro" id="IPR014002">
    <property type="entry name" value="Agenet_dom_plant"/>
</dbReference>
<reference evidence="3 4" key="1">
    <citation type="journal article" date="2020" name="Nat. Commun.">
        <title>Genome of Tripterygium wilfordii and identification of cytochrome P450 involved in triptolide biosynthesis.</title>
        <authorList>
            <person name="Tu L."/>
            <person name="Su P."/>
            <person name="Zhang Z."/>
            <person name="Gao L."/>
            <person name="Wang J."/>
            <person name="Hu T."/>
            <person name="Zhou J."/>
            <person name="Zhang Y."/>
            <person name="Zhao Y."/>
            <person name="Liu Y."/>
            <person name="Song Y."/>
            <person name="Tong Y."/>
            <person name="Lu Y."/>
            <person name="Yang J."/>
            <person name="Xu C."/>
            <person name="Jia M."/>
            <person name="Peters R.J."/>
            <person name="Huang L."/>
            <person name="Gao W."/>
        </authorList>
    </citation>
    <scope>NUCLEOTIDE SEQUENCE [LARGE SCALE GENOMIC DNA]</scope>
    <source>
        <strain evidence="4">cv. XIE 37</strain>
        <tissue evidence="3">Leaf</tissue>
    </source>
</reference>
<sequence>MESQFPIGAPVEITSDDVGHRGALFLGKIVSPVSYDNKFEVEYETKMNETGQPLRKRVHVGLLRPPQPSETDRDFEFGDLVDAFFVGAWWEGSITKVLDDSRYVVYFRSVRSEFEIRKSNMRLHRELVKGNWVSHLQNQGKASAMEEKVGQTMKTRNFREGTLVEVSSNEDGFQGSRFVARIVKELGNCKFMIEYQCLTTEDDGELLMEKAHIKHIRPIPPRRVVQGFKLNEKVDALYNDGWWEGEIINVLPKNFYIVYFEGTNEQLKFHLSKLRPHLDWIEETWVTPCKRYE</sequence>
<dbReference type="InParanoid" id="A0A7J7DFI4"/>
<dbReference type="SMART" id="SM00743">
    <property type="entry name" value="Agenet"/>
    <property type="match status" value="4"/>
</dbReference>
<proteinExistence type="predicted"/>
<dbReference type="Pfam" id="PF05641">
    <property type="entry name" value="Agenet"/>
    <property type="match status" value="4"/>
</dbReference>
<feature type="domain" description="Agenet" evidence="2">
    <location>
        <begin position="226"/>
        <end position="282"/>
    </location>
</feature>
<dbReference type="AlphaFoldDB" id="A0A7J7DFI4"/>
<feature type="domain" description="Tudor" evidence="1">
    <location>
        <begin position="73"/>
        <end position="129"/>
    </location>
</feature>
<dbReference type="Proteomes" id="UP000593562">
    <property type="component" value="Unassembled WGS sequence"/>
</dbReference>
<dbReference type="EMBL" id="JAAARO010000007">
    <property type="protein sequence ID" value="KAF5745092.1"/>
    <property type="molecule type" value="Genomic_DNA"/>
</dbReference>
<dbReference type="OrthoDB" id="2020707at2759"/>
<dbReference type="InterPro" id="IPR008395">
    <property type="entry name" value="Agenet-like_dom"/>
</dbReference>
<dbReference type="SMART" id="SM00333">
    <property type="entry name" value="TUDOR"/>
    <property type="match status" value="2"/>
</dbReference>
<accession>A0A7J7DFI4</accession>
<feature type="domain" description="Agenet" evidence="2">
    <location>
        <begin position="73"/>
        <end position="129"/>
    </location>
</feature>
<dbReference type="CDD" id="cd20406">
    <property type="entry name" value="Tudor_Agenet_AtDUF_rpt2_4"/>
    <property type="match status" value="2"/>
</dbReference>
<name>A0A7J7DFI4_TRIWF</name>
<evidence type="ECO:0000313" key="3">
    <source>
        <dbReference type="EMBL" id="KAF5745092.1"/>
    </source>
</evidence>
<evidence type="ECO:0000259" key="2">
    <source>
        <dbReference type="SMART" id="SM00743"/>
    </source>
</evidence>
<evidence type="ECO:0000313" key="4">
    <source>
        <dbReference type="Proteomes" id="UP000593562"/>
    </source>
</evidence>
<dbReference type="PANTHER" id="PTHR31917:SF147">
    <property type="entry name" value="AGENET DOMAIN-CONTAINING PROTEIN"/>
    <property type="match status" value="1"/>
</dbReference>
<organism evidence="3 4">
    <name type="scientific">Tripterygium wilfordii</name>
    <name type="common">Thunder God vine</name>
    <dbReference type="NCBI Taxonomy" id="458696"/>
    <lineage>
        <taxon>Eukaryota</taxon>
        <taxon>Viridiplantae</taxon>
        <taxon>Streptophyta</taxon>
        <taxon>Embryophyta</taxon>
        <taxon>Tracheophyta</taxon>
        <taxon>Spermatophyta</taxon>
        <taxon>Magnoliopsida</taxon>
        <taxon>eudicotyledons</taxon>
        <taxon>Gunneridae</taxon>
        <taxon>Pentapetalae</taxon>
        <taxon>rosids</taxon>
        <taxon>fabids</taxon>
        <taxon>Celastrales</taxon>
        <taxon>Celastraceae</taxon>
        <taxon>Tripterygium</taxon>
    </lineage>
</organism>
<protein>
    <submittedName>
        <fullName evidence="3">Uncharacterized protein</fullName>
    </submittedName>
</protein>
<dbReference type="InterPro" id="IPR002999">
    <property type="entry name" value="Tudor"/>
</dbReference>
<keyword evidence="4" id="KW-1185">Reference proteome</keyword>
<feature type="domain" description="Tudor" evidence="1">
    <location>
        <begin position="226"/>
        <end position="282"/>
    </location>
</feature>
<gene>
    <name evidence="3" type="ORF">HS088_TW07G00673</name>
</gene>